<proteinExistence type="predicted"/>
<reference evidence="1" key="1">
    <citation type="submission" date="2022-08" db="EMBL/GenBank/DDBJ databases">
        <title>Genome Sequence of Lecanicillium fungicola.</title>
        <authorList>
            <person name="Buettner E."/>
        </authorList>
    </citation>
    <scope>NUCLEOTIDE SEQUENCE</scope>
    <source>
        <strain evidence="1">Babe33</strain>
    </source>
</reference>
<keyword evidence="2" id="KW-1185">Reference proteome</keyword>
<gene>
    <name evidence="1" type="ORF">NQ176_g69</name>
</gene>
<dbReference type="Proteomes" id="UP001143910">
    <property type="component" value="Unassembled WGS sequence"/>
</dbReference>
<sequence length="180" mass="18747">MKFSTSTVLCLLSAGAYSAVIGVRDGTAVKAVLSSIQSGIDSLTVAAKDFNGSIQPVSEESNKLIDVIASGTATIRDSTNLGIGEVFGLISPVKELHQHAQMLSDEFKGRISTIEQARSCTFTRDQLGRISDGTSALIDALVSKVPSAAQGVAMNQASKITAIIEDAKASLAEDKCVDTL</sequence>
<organism evidence="1 2">
    <name type="scientific">Zarea fungicola</name>
    <dbReference type="NCBI Taxonomy" id="93591"/>
    <lineage>
        <taxon>Eukaryota</taxon>
        <taxon>Fungi</taxon>
        <taxon>Dikarya</taxon>
        <taxon>Ascomycota</taxon>
        <taxon>Pezizomycotina</taxon>
        <taxon>Sordariomycetes</taxon>
        <taxon>Hypocreomycetidae</taxon>
        <taxon>Hypocreales</taxon>
        <taxon>Cordycipitaceae</taxon>
        <taxon>Zarea</taxon>
    </lineage>
</organism>
<accession>A0ACC1NZE7</accession>
<evidence type="ECO:0000313" key="1">
    <source>
        <dbReference type="EMBL" id="KAJ2984310.1"/>
    </source>
</evidence>
<name>A0ACC1NZE7_9HYPO</name>
<evidence type="ECO:0000313" key="2">
    <source>
        <dbReference type="Proteomes" id="UP001143910"/>
    </source>
</evidence>
<protein>
    <submittedName>
        <fullName evidence="1">Uncharacterized protein</fullName>
    </submittedName>
</protein>
<dbReference type="EMBL" id="JANJQO010000002">
    <property type="protein sequence ID" value="KAJ2984310.1"/>
    <property type="molecule type" value="Genomic_DNA"/>
</dbReference>
<comment type="caution">
    <text evidence="1">The sequence shown here is derived from an EMBL/GenBank/DDBJ whole genome shotgun (WGS) entry which is preliminary data.</text>
</comment>